<evidence type="ECO:0000259" key="6">
    <source>
        <dbReference type="PROSITE" id="PS50966"/>
    </source>
</evidence>
<evidence type="ECO:0000256" key="1">
    <source>
        <dbReference type="ARBA" id="ARBA00022723"/>
    </source>
</evidence>
<dbReference type="EMBL" id="SDMP01000003">
    <property type="protein sequence ID" value="RYR66669.1"/>
    <property type="molecule type" value="Genomic_DNA"/>
</dbReference>
<dbReference type="InterPro" id="IPR018289">
    <property type="entry name" value="MULE_transposase_dom"/>
</dbReference>
<dbReference type="AlphaFoldDB" id="A0A445DU17"/>
<dbReference type="InterPro" id="IPR007527">
    <property type="entry name" value="Znf_SWIM"/>
</dbReference>
<dbReference type="PANTHER" id="PTHR47718:SF15">
    <property type="entry name" value="PROTEIN FAR1-RELATED SEQUENCE 5-LIKE"/>
    <property type="match status" value="1"/>
</dbReference>
<comment type="caution">
    <text evidence="7">The sequence shown here is derived from an EMBL/GenBank/DDBJ whole genome shotgun (WGS) entry which is preliminary data.</text>
</comment>
<feature type="domain" description="SWIM-type" evidence="6">
    <location>
        <begin position="479"/>
        <end position="515"/>
    </location>
</feature>
<dbReference type="Pfam" id="PF03101">
    <property type="entry name" value="FAR1"/>
    <property type="match status" value="1"/>
</dbReference>
<reference evidence="7 8" key="1">
    <citation type="submission" date="2019-01" db="EMBL/GenBank/DDBJ databases">
        <title>Sequencing of cultivated peanut Arachis hypogaea provides insights into genome evolution and oil improvement.</title>
        <authorList>
            <person name="Chen X."/>
        </authorList>
    </citation>
    <scope>NUCLEOTIDE SEQUENCE [LARGE SCALE GENOMIC DNA]</scope>
    <source>
        <strain evidence="8">cv. Fuhuasheng</strain>
        <tissue evidence="7">Leaves</tissue>
    </source>
</reference>
<dbReference type="Pfam" id="PF04434">
    <property type="entry name" value="SWIM"/>
    <property type="match status" value="1"/>
</dbReference>
<accession>A0A445DU17</accession>
<evidence type="ECO:0000256" key="4">
    <source>
        <dbReference type="PROSITE-ProRule" id="PRU00325"/>
    </source>
</evidence>
<keyword evidence="1" id="KW-0479">Metal-binding</keyword>
<name>A0A445DU17_ARAHY</name>
<dbReference type="GO" id="GO:0008270">
    <property type="term" value="F:zinc ion binding"/>
    <property type="evidence" value="ECO:0007669"/>
    <property type="project" value="UniProtKB-KW"/>
</dbReference>
<evidence type="ECO:0000313" key="7">
    <source>
        <dbReference type="EMBL" id="RYR66669.1"/>
    </source>
</evidence>
<feature type="compositionally biased region" description="Polar residues" evidence="5">
    <location>
        <begin position="628"/>
        <end position="650"/>
    </location>
</feature>
<dbReference type="Proteomes" id="UP000289738">
    <property type="component" value="Chromosome A03"/>
</dbReference>
<evidence type="ECO:0000256" key="3">
    <source>
        <dbReference type="ARBA" id="ARBA00022833"/>
    </source>
</evidence>
<keyword evidence="3" id="KW-0862">Zinc</keyword>
<proteinExistence type="predicted"/>
<keyword evidence="8" id="KW-1185">Reference proteome</keyword>
<organism evidence="7 8">
    <name type="scientific">Arachis hypogaea</name>
    <name type="common">Peanut</name>
    <dbReference type="NCBI Taxonomy" id="3818"/>
    <lineage>
        <taxon>Eukaryota</taxon>
        <taxon>Viridiplantae</taxon>
        <taxon>Streptophyta</taxon>
        <taxon>Embryophyta</taxon>
        <taxon>Tracheophyta</taxon>
        <taxon>Spermatophyta</taxon>
        <taxon>Magnoliopsida</taxon>
        <taxon>eudicotyledons</taxon>
        <taxon>Gunneridae</taxon>
        <taxon>Pentapetalae</taxon>
        <taxon>rosids</taxon>
        <taxon>fabids</taxon>
        <taxon>Fabales</taxon>
        <taxon>Fabaceae</taxon>
        <taxon>Papilionoideae</taxon>
        <taxon>50 kb inversion clade</taxon>
        <taxon>dalbergioids sensu lato</taxon>
        <taxon>Dalbergieae</taxon>
        <taxon>Pterocarpus clade</taxon>
        <taxon>Arachis</taxon>
    </lineage>
</organism>
<evidence type="ECO:0000256" key="2">
    <source>
        <dbReference type="ARBA" id="ARBA00022771"/>
    </source>
</evidence>
<dbReference type="SMART" id="SM00575">
    <property type="entry name" value="ZnF_PMZ"/>
    <property type="match status" value="1"/>
</dbReference>
<protein>
    <recommendedName>
        <fullName evidence="6">SWIM-type domain-containing protein</fullName>
    </recommendedName>
</protein>
<evidence type="ECO:0000256" key="5">
    <source>
        <dbReference type="SAM" id="MobiDB-lite"/>
    </source>
</evidence>
<sequence>MDECEYEHEDSIFYDEKYPDDESYLDELQQEEELGDELDGEEIFAELTDYDYNDAYGLDSIEDLLKLDFLSIGEVEVDKFHFGTLAIAFEFYNRFAKSQGFSARKDKNWKNSTDETYMQRFVCFRQGYQLEKWYTLPNRKREPKTETRTGYEAQFLVKFVGVTGRWHVTRFSNLHNHELLEGRNLFWCDGLYREDYKLFGDVVAFDATYNKNKYRCPFVVFTGVNHHNQTIVFAACIVTDETDETYIWVLQQFLEAMDGRVPSSVITDGARAMKNAIEKVFPGTHHRLCAWHLLRNATTNMCSPRFTSKFRDCMLGDYEIPVFRNKWHILVEEFGVEEKEWLNEIYEKRRSWATCYIRGKFFAGFRTTSRCEGLHSLIGKYTKPHYDLSEFIEHFQRMLGHMRFREFYAEYESARGVPVMQTCIEPLEMCAADTYTREVFFLFRPILVRSGAMRVVDYQTRDNSIIYYVCRYAKPTKVWEVEWVDNGNAITCSCMRMESFGIPCEHIISVLVRRDVREIPKCLVLHRWTKKAKESMSESSSFTSELQVSNRLCILNECARMMSEVACATTERFHEARDLMLDLYSSYKALDEGNTPSKPRLGGGTNPKGHSGRKKPQRCSNCKKPGHNKTSCSKRNENAFSTQGSSTRQTDVSRQK</sequence>
<dbReference type="PROSITE" id="PS50966">
    <property type="entry name" value="ZF_SWIM"/>
    <property type="match status" value="1"/>
</dbReference>
<dbReference type="Pfam" id="PF10551">
    <property type="entry name" value="MULE"/>
    <property type="match status" value="1"/>
</dbReference>
<evidence type="ECO:0000313" key="8">
    <source>
        <dbReference type="Proteomes" id="UP000289738"/>
    </source>
</evidence>
<keyword evidence="2 4" id="KW-0863">Zinc-finger</keyword>
<dbReference type="InterPro" id="IPR004330">
    <property type="entry name" value="FAR1_DNA_bnd_dom"/>
</dbReference>
<gene>
    <name evidence="7" type="ORF">Ahy_A03g012722</name>
</gene>
<dbReference type="InterPro" id="IPR006564">
    <property type="entry name" value="Znf_PMZ"/>
</dbReference>
<feature type="region of interest" description="Disordered" evidence="5">
    <location>
        <begin position="591"/>
        <end position="656"/>
    </location>
</feature>
<dbReference type="PANTHER" id="PTHR47718">
    <property type="entry name" value="OS01G0519700 PROTEIN"/>
    <property type="match status" value="1"/>
</dbReference>